<dbReference type="InterPro" id="IPR036388">
    <property type="entry name" value="WH-like_DNA-bd_sf"/>
</dbReference>
<feature type="compositionally biased region" description="Polar residues" evidence="3">
    <location>
        <begin position="204"/>
        <end position="239"/>
    </location>
</feature>
<feature type="compositionally biased region" description="Low complexity" evidence="3">
    <location>
        <begin position="275"/>
        <end position="284"/>
    </location>
</feature>
<feature type="compositionally biased region" description="Low complexity" evidence="3">
    <location>
        <begin position="41"/>
        <end position="68"/>
    </location>
</feature>
<dbReference type="Proteomes" id="UP000285146">
    <property type="component" value="Unassembled WGS sequence"/>
</dbReference>
<dbReference type="OrthoDB" id="340227at2759"/>
<dbReference type="Pfam" id="PF21071">
    <property type="entry name" value="LARP1_HEAT"/>
    <property type="match status" value="1"/>
</dbReference>
<reference evidence="5 6" key="1">
    <citation type="submission" date="2015-09" db="EMBL/GenBank/DDBJ databases">
        <title>Host preference determinants of Valsa canker pathogens revealed by comparative genomics.</title>
        <authorList>
            <person name="Yin Z."/>
            <person name="Huang L."/>
        </authorList>
    </citation>
    <scope>NUCLEOTIDE SEQUENCE [LARGE SCALE GENOMIC DNA]</scope>
    <source>
        <strain evidence="5 6">SXYLt</strain>
    </source>
</reference>
<dbReference type="PANTHER" id="PTHR22792">
    <property type="entry name" value="LUPUS LA PROTEIN-RELATED"/>
    <property type="match status" value="1"/>
</dbReference>
<dbReference type="InterPro" id="IPR045180">
    <property type="entry name" value="La_dom_prot"/>
</dbReference>
<evidence type="ECO:0000256" key="3">
    <source>
        <dbReference type="SAM" id="MobiDB-lite"/>
    </source>
</evidence>
<feature type="compositionally biased region" description="Gly residues" evidence="3">
    <location>
        <begin position="485"/>
        <end position="497"/>
    </location>
</feature>
<feature type="compositionally biased region" description="Polar residues" evidence="3">
    <location>
        <begin position="434"/>
        <end position="448"/>
    </location>
</feature>
<feature type="compositionally biased region" description="Polar residues" evidence="3">
    <location>
        <begin position="686"/>
        <end position="703"/>
    </location>
</feature>
<feature type="region of interest" description="Disordered" evidence="3">
    <location>
        <begin position="844"/>
        <end position="867"/>
    </location>
</feature>
<comment type="caution">
    <text evidence="5">The sequence shown here is derived from an EMBL/GenBank/DDBJ whole genome shotgun (WGS) entry which is preliminary data.</text>
</comment>
<keyword evidence="1 2" id="KW-0694">RNA-binding</keyword>
<dbReference type="Pfam" id="PF05383">
    <property type="entry name" value="La"/>
    <property type="match status" value="1"/>
</dbReference>
<evidence type="ECO:0000256" key="1">
    <source>
        <dbReference type="ARBA" id="ARBA00022884"/>
    </source>
</evidence>
<gene>
    <name evidence="5" type="ORF">VPNG_01831</name>
</gene>
<dbReference type="InParanoid" id="A0A423XJ53"/>
<feature type="region of interest" description="Disordered" evidence="3">
    <location>
        <begin position="675"/>
        <end position="703"/>
    </location>
</feature>
<dbReference type="PROSITE" id="PS50961">
    <property type="entry name" value="HTH_LA"/>
    <property type="match status" value="1"/>
</dbReference>
<dbReference type="GO" id="GO:0005737">
    <property type="term" value="C:cytoplasm"/>
    <property type="evidence" value="ECO:0007669"/>
    <property type="project" value="UniProtKB-ARBA"/>
</dbReference>
<accession>A0A423XJ53</accession>
<dbReference type="InterPro" id="IPR006630">
    <property type="entry name" value="La_HTH"/>
</dbReference>
<evidence type="ECO:0000313" key="6">
    <source>
        <dbReference type="Proteomes" id="UP000285146"/>
    </source>
</evidence>
<dbReference type="GO" id="GO:0048255">
    <property type="term" value="P:mRNA stabilization"/>
    <property type="evidence" value="ECO:0007669"/>
    <property type="project" value="InterPro"/>
</dbReference>
<feature type="compositionally biased region" description="Polar residues" evidence="3">
    <location>
        <begin position="76"/>
        <end position="88"/>
    </location>
</feature>
<feature type="region of interest" description="Disordered" evidence="3">
    <location>
        <begin position="525"/>
        <end position="544"/>
    </location>
</feature>
<dbReference type="EMBL" id="LKEB01000006">
    <property type="protein sequence ID" value="ROW16248.1"/>
    <property type="molecule type" value="Genomic_DNA"/>
</dbReference>
<dbReference type="SMART" id="SM00715">
    <property type="entry name" value="LA"/>
    <property type="match status" value="1"/>
</dbReference>
<dbReference type="CDD" id="cd07323">
    <property type="entry name" value="LAM"/>
    <property type="match status" value="1"/>
</dbReference>
<feature type="compositionally biased region" description="Basic and acidic residues" evidence="3">
    <location>
        <begin position="461"/>
        <end position="477"/>
    </location>
</feature>
<evidence type="ECO:0000313" key="5">
    <source>
        <dbReference type="EMBL" id="ROW16248.1"/>
    </source>
</evidence>
<feature type="region of interest" description="Disordered" evidence="3">
    <location>
        <begin position="1"/>
        <end position="169"/>
    </location>
</feature>
<dbReference type="STRING" id="1230097.A0A423XJ53"/>
<feature type="compositionally biased region" description="Basic and acidic residues" evidence="3">
    <location>
        <begin position="298"/>
        <end position="308"/>
    </location>
</feature>
<dbReference type="SUPFAM" id="SSF46785">
    <property type="entry name" value="Winged helix' DNA-binding domain"/>
    <property type="match status" value="1"/>
</dbReference>
<feature type="region of interest" description="Disordered" evidence="3">
    <location>
        <begin position="181"/>
        <end position="515"/>
    </location>
</feature>
<dbReference type="PANTHER" id="PTHR22792:SF132">
    <property type="entry name" value="LA-RELATED PROTEIN 1"/>
    <property type="match status" value="1"/>
</dbReference>
<feature type="compositionally biased region" description="Basic and acidic residues" evidence="3">
    <location>
        <begin position="402"/>
        <end position="416"/>
    </location>
</feature>
<evidence type="ECO:0000259" key="4">
    <source>
        <dbReference type="PROSITE" id="PS50961"/>
    </source>
</evidence>
<name>A0A423XJ53_9PEZI</name>
<sequence length="1002" mass="106420">MSAPTTFSYAQAAKGQAPATTNSQSAASSSQVDLNVKDDSSSVTTAADDAAANTFSTTSEASESAKSSQLDVEVTASKSTPEVANTGDSDAADAVSKEESSNAPSSEETPQTSAPNTTSEKPTRSSTRANEPADSRKGRKGKKGRNSEKESEGDQAQQEQEKEVVSVKLFEAPPPAVNVWQQRAALAKTKQPADAAPASASADGSSKTAAQDSAKGSSTTEGADASGSENVRSAKSTDGTRPLDQRARRNPRGSRVGEASTSSNPPPVEDVSLWPTPDTAAVTTDDIKRKTSVAEPIETPKEKQDDGASSKTSRTKYNVKLDINPSVRWETQMPQSRAMSRTRGGGQTGRSSVGRGGHASAASISGEKLQGAGEAPAPSSTGDSQGKPREDVQPRTNSSPSEKSKRFSVDNQDIRKSMPSGNRGSGASADYAPTTKNGATKASKNESAQGFGGHAGASRGEGADQGRKEGGFSGHKETRPRRGAHGGGRGGHNGGQPHGQPFLANGHASRSNPYSPTFGASGYAYPGSGRGGRGRPLSMNGYKGPANGASKVPIQPLATDFGPYSPYGHPHSAFPGVSPDYALIHQALKAQIEYYFSAVNLPKDVFLREHMDSQGFVPLETIADFSRVRGISQRNLNFVREACADSKEVEYVYGDGEELLRRREGWEKYVLPEAKRREQARRPGPTNIQYRSRQSPQTPTGYHQQPPLAYPYPAMSPPAFGAPFPGDVYQGGYLNAPAYHQVANGSQVNEQNGGDNSQLNAAVPEFAPGSLSLNGFVGSATHTPPAWVDEALQAANVFSDEDVAKLQMVAQAQSEKPQHDAAAPPNGVAPEKTEGYKVAETNGVHAGQDAPNTPEQAPAGEETSSPTYWRLDGTLAQVSGDKLAEYYVDVRARALDQRQSANAGEVPDDMKRLYRFWAHSLVTHFNAGMYREFRQLAIEDATSQVPSRNGLGNLLKFYHRVLSRGESESLSRPELPVYKVLQTDFEDAQRFSGPITNSDIQV</sequence>
<dbReference type="Gene3D" id="1.10.10.10">
    <property type="entry name" value="Winged helix-like DNA-binding domain superfamily/Winged helix DNA-binding domain"/>
    <property type="match status" value="1"/>
</dbReference>
<evidence type="ECO:0000256" key="2">
    <source>
        <dbReference type="PROSITE-ProRule" id="PRU00332"/>
    </source>
</evidence>
<keyword evidence="6" id="KW-1185">Reference proteome</keyword>
<dbReference type="SMART" id="SM00684">
    <property type="entry name" value="DM15"/>
    <property type="match status" value="2"/>
</dbReference>
<feature type="domain" description="HTH La-type RNA-binding" evidence="4">
    <location>
        <begin position="578"/>
        <end position="669"/>
    </location>
</feature>
<dbReference type="AlphaFoldDB" id="A0A423XJ53"/>
<proteinExistence type="predicted"/>
<organism evidence="5 6">
    <name type="scientific">Cytospora leucostoma</name>
    <dbReference type="NCBI Taxonomy" id="1230097"/>
    <lineage>
        <taxon>Eukaryota</taxon>
        <taxon>Fungi</taxon>
        <taxon>Dikarya</taxon>
        <taxon>Ascomycota</taxon>
        <taxon>Pezizomycotina</taxon>
        <taxon>Sordariomycetes</taxon>
        <taxon>Sordariomycetidae</taxon>
        <taxon>Diaporthales</taxon>
        <taxon>Cytosporaceae</taxon>
        <taxon>Cytospora</taxon>
    </lineage>
</organism>
<protein>
    <recommendedName>
        <fullName evidence="4">HTH La-type RNA-binding domain-containing protein</fullName>
    </recommendedName>
</protein>
<dbReference type="GO" id="GO:0000339">
    <property type="term" value="F:RNA cap binding"/>
    <property type="evidence" value="ECO:0007669"/>
    <property type="project" value="InterPro"/>
</dbReference>
<feature type="compositionally biased region" description="Polar residues" evidence="3">
    <location>
        <begin position="101"/>
        <end position="129"/>
    </location>
</feature>
<dbReference type="InterPro" id="IPR006607">
    <property type="entry name" value="DM15"/>
</dbReference>
<feature type="compositionally biased region" description="Low complexity" evidence="3">
    <location>
        <begin position="192"/>
        <end position="203"/>
    </location>
</feature>
<dbReference type="InterPro" id="IPR036390">
    <property type="entry name" value="WH_DNA-bd_sf"/>
</dbReference>